<organism evidence="2 3">
    <name type="scientific">Erwinia phage vB_EamM_Huxley</name>
    <dbReference type="NCBI Taxonomy" id="1883373"/>
    <lineage>
        <taxon>Viruses</taxon>
        <taxon>Duplodnaviria</taxon>
        <taxon>Heunggongvirae</taxon>
        <taxon>Uroviricota</taxon>
        <taxon>Caudoviricetes</taxon>
        <taxon>Chimalliviridae</taxon>
        <taxon>Machinavirus</taxon>
        <taxon>Machinavirus machina</taxon>
    </lineage>
</organism>
<evidence type="ECO:0000313" key="3">
    <source>
        <dbReference type="Proteomes" id="UP000203302"/>
    </source>
</evidence>
<name>A0A1B2ID64_9CAUD</name>
<accession>A0A1B2ID64</accession>
<dbReference type="Proteomes" id="UP000203302">
    <property type="component" value="Segment"/>
</dbReference>
<sequence>MPRLLAFTGGIDSTWVLQKLIQQPSSDGGEVIHPVYMDFYQGSPAAIVEFLLGSEIALRLLKHNKDNYKEPLEWRSPPLQIFTSCIIGRSNGNESRLIQQGNTVLGLAHLMNAVQARHPGSTALTGWNKADFIENSALQGEWSEEDYLRLKKLYSEMMFFQDHHYRCSPLLTPAWDMEKKDMWDALPTDVQELITVCSTYMFKIYHVKSENALYISCNPQHFGKSVRYLARGINLTAAWRIAIDDEFHRRLNTDNVPSNHFAGSFPSELLSSTETKHRPSLRMRSDDRNLQIEAYSIDEWKTKFDHVEDMLKVEREREQAEYRAQREKEKAESPDSANREVAEGEVAVSSGAAD</sequence>
<dbReference type="KEGG" id="vg:29069256"/>
<dbReference type="EMBL" id="KX397368">
    <property type="protein sequence ID" value="ANZ49216.1"/>
    <property type="molecule type" value="Genomic_DNA"/>
</dbReference>
<feature type="compositionally biased region" description="Basic and acidic residues" evidence="1">
    <location>
        <begin position="317"/>
        <end position="342"/>
    </location>
</feature>
<protein>
    <submittedName>
        <fullName evidence="2">Uncharacterized protein</fullName>
    </submittedName>
</protein>
<proteinExistence type="predicted"/>
<gene>
    <name evidence="2" type="ORF">HUXLEY_134</name>
</gene>
<evidence type="ECO:0000256" key="1">
    <source>
        <dbReference type="SAM" id="MobiDB-lite"/>
    </source>
</evidence>
<reference evidence="3" key="1">
    <citation type="submission" date="2016-06" db="EMBL/GenBank/DDBJ databases">
        <authorList>
            <person name="Berg J.A."/>
            <person name="Grossarth S.E."/>
            <person name="Jarvis T.M."/>
            <person name="Merrill B.D."/>
            <person name="Breakwell D.P."/>
            <person name="Hope S."/>
            <person name="Grose J.H."/>
        </authorList>
    </citation>
    <scope>NUCLEOTIDE SEQUENCE [LARGE SCALE GENOMIC DNA]</scope>
</reference>
<dbReference type="OrthoDB" id="14679at10239"/>
<dbReference type="RefSeq" id="YP_009293102.1">
    <property type="nucleotide sequence ID" value="NC_031127.1"/>
</dbReference>
<evidence type="ECO:0000313" key="2">
    <source>
        <dbReference type="EMBL" id="ANZ49216.1"/>
    </source>
</evidence>
<feature type="region of interest" description="Disordered" evidence="1">
    <location>
        <begin position="317"/>
        <end position="354"/>
    </location>
</feature>
<dbReference type="GeneID" id="29069256"/>